<name>A0ABN9WU79_9DINO</name>
<reference evidence="9" key="1">
    <citation type="submission" date="2023-10" db="EMBL/GenBank/DDBJ databases">
        <authorList>
            <person name="Chen Y."/>
            <person name="Shah S."/>
            <person name="Dougan E. K."/>
            <person name="Thang M."/>
            <person name="Chan C."/>
        </authorList>
    </citation>
    <scope>NUCLEOTIDE SEQUENCE [LARGE SCALE GENOMIC DNA]</scope>
</reference>
<evidence type="ECO:0000256" key="6">
    <source>
        <dbReference type="RuleBase" id="RU362118"/>
    </source>
</evidence>
<protein>
    <recommendedName>
        <fullName evidence="8">RING-type domain-containing protein</fullName>
    </recommendedName>
</protein>
<dbReference type="SUPFAM" id="SSF57850">
    <property type="entry name" value="RING/U-box"/>
    <property type="match status" value="1"/>
</dbReference>
<dbReference type="InterPro" id="IPR015421">
    <property type="entry name" value="PyrdxlP-dep_Trfase_major"/>
</dbReference>
<proteinExistence type="inferred from homology"/>
<keyword evidence="5" id="KW-0479">Metal-binding</keyword>
<dbReference type="Gene3D" id="3.90.1150.10">
    <property type="entry name" value="Aspartate Aminotransferase, domain 1"/>
    <property type="match status" value="1"/>
</dbReference>
<dbReference type="InterPro" id="IPR001841">
    <property type="entry name" value="Znf_RING"/>
</dbReference>
<dbReference type="PROSITE" id="PS50089">
    <property type="entry name" value="ZF_RING_2"/>
    <property type="match status" value="1"/>
</dbReference>
<evidence type="ECO:0000313" key="9">
    <source>
        <dbReference type="EMBL" id="CAK0888759.1"/>
    </source>
</evidence>
<keyword evidence="5" id="KW-0863">Zinc-finger</keyword>
<accession>A0ABN9WU79</accession>
<dbReference type="Pfam" id="PF13920">
    <property type="entry name" value="zf-C3HC4_3"/>
    <property type="match status" value="1"/>
</dbReference>
<sequence>MQPGDTIVASNRLYGGSLTQFGKTVKKFNWGCTFVDVGNFEQVETALKDPTARLLFWGSLANPGGVVSDLRTLADLAHGAGVPLVVDNTLATPFLCRPIDHGADISGRTSTTKFLSGQGSALGGVVVDSGKFDWMAQAEKFPSLAKPEPGYHGLVFAETFGDMAFTMFSHAVGLRDLGATMAPLHAFLTLNGCETLAVRMERHCANAAVLAQFLERHPKVAWVSFAGLASSPYRTLAERYMHRSWGGGVFTFGVVGGFDAGVRVVEAVELFSHLANVGLTDEQRHAAGAGDDVIRLSIGLETPEDLIADLSFALDQAKLAIAALRECGSEAQEHGTGRGRGHPNGLTPSSTALDGLLRSPTAPRTTGGHPLAADAASGGGDLCVVCLSSTKTHAFLPCGHRCVCAECGSAVADQASAACPICRILVDHVLQIFC</sequence>
<evidence type="ECO:0000256" key="1">
    <source>
        <dbReference type="ARBA" id="ARBA00001933"/>
    </source>
</evidence>
<gene>
    <name evidence="9" type="ORF">PCOR1329_LOCUS69487</name>
</gene>
<feature type="domain" description="RING-type" evidence="8">
    <location>
        <begin position="383"/>
        <end position="423"/>
    </location>
</feature>
<dbReference type="PANTHER" id="PTHR43797">
    <property type="entry name" value="HOMOCYSTEINE/CYSTEINE SYNTHASE"/>
    <property type="match status" value="1"/>
</dbReference>
<evidence type="ECO:0000256" key="3">
    <source>
        <dbReference type="ARBA" id="ARBA00022679"/>
    </source>
</evidence>
<dbReference type="InterPro" id="IPR013083">
    <property type="entry name" value="Znf_RING/FYVE/PHD"/>
</dbReference>
<dbReference type="Gene3D" id="3.40.640.10">
    <property type="entry name" value="Type I PLP-dependent aspartate aminotransferase-like (Major domain)"/>
    <property type="match status" value="1"/>
</dbReference>
<evidence type="ECO:0000256" key="2">
    <source>
        <dbReference type="ARBA" id="ARBA00009077"/>
    </source>
</evidence>
<dbReference type="InterPro" id="IPR015422">
    <property type="entry name" value="PyrdxlP-dep_Trfase_small"/>
</dbReference>
<evidence type="ECO:0000256" key="4">
    <source>
        <dbReference type="ARBA" id="ARBA00022898"/>
    </source>
</evidence>
<dbReference type="InterPro" id="IPR000277">
    <property type="entry name" value="Cys/Met-Metab_PyrdxlP-dep_enz"/>
</dbReference>
<dbReference type="Gene3D" id="3.30.40.10">
    <property type="entry name" value="Zinc/RING finger domain, C3HC4 (zinc finger)"/>
    <property type="match status" value="1"/>
</dbReference>
<keyword evidence="10" id="KW-1185">Reference proteome</keyword>
<dbReference type="InterPro" id="IPR015424">
    <property type="entry name" value="PyrdxlP-dep_Trfase"/>
</dbReference>
<dbReference type="PANTHER" id="PTHR43797:SF2">
    <property type="entry name" value="HOMOCYSTEINE_CYSTEINE SYNTHASE"/>
    <property type="match status" value="1"/>
</dbReference>
<evidence type="ECO:0000313" key="10">
    <source>
        <dbReference type="Proteomes" id="UP001189429"/>
    </source>
</evidence>
<keyword evidence="5" id="KW-0862">Zinc</keyword>
<comment type="cofactor">
    <cofactor evidence="1 6">
        <name>pyridoxal 5'-phosphate</name>
        <dbReference type="ChEBI" id="CHEBI:597326"/>
    </cofactor>
</comment>
<evidence type="ECO:0000256" key="7">
    <source>
        <dbReference type="SAM" id="MobiDB-lite"/>
    </source>
</evidence>
<organism evidence="9 10">
    <name type="scientific">Prorocentrum cordatum</name>
    <dbReference type="NCBI Taxonomy" id="2364126"/>
    <lineage>
        <taxon>Eukaryota</taxon>
        <taxon>Sar</taxon>
        <taxon>Alveolata</taxon>
        <taxon>Dinophyceae</taxon>
        <taxon>Prorocentrales</taxon>
        <taxon>Prorocentraceae</taxon>
        <taxon>Prorocentrum</taxon>
    </lineage>
</organism>
<keyword evidence="4 6" id="KW-0663">Pyridoxal phosphate</keyword>
<comment type="similarity">
    <text evidence="2 6">Belongs to the trans-sulfuration enzymes family.</text>
</comment>
<dbReference type="EMBL" id="CAUYUJ010019127">
    <property type="protein sequence ID" value="CAK0888759.1"/>
    <property type="molecule type" value="Genomic_DNA"/>
</dbReference>
<keyword evidence="3" id="KW-0808">Transferase</keyword>
<evidence type="ECO:0000256" key="5">
    <source>
        <dbReference type="PROSITE-ProRule" id="PRU00175"/>
    </source>
</evidence>
<dbReference type="Pfam" id="PF01053">
    <property type="entry name" value="Cys_Met_Meta_PP"/>
    <property type="match status" value="1"/>
</dbReference>
<dbReference type="InterPro" id="IPR006235">
    <property type="entry name" value="OAc-hSer/O-AcSer_sulfhydrylase"/>
</dbReference>
<evidence type="ECO:0000259" key="8">
    <source>
        <dbReference type="PROSITE" id="PS50089"/>
    </source>
</evidence>
<comment type="caution">
    <text evidence="9">The sequence shown here is derived from an EMBL/GenBank/DDBJ whole genome shotgun (WGS) entry which is preliminary data.</text>
</comment>
<dbReference type="SUPFAM" id="SSF53383">
    <property type="entry name" value="PLP-dependent transferases"/>
    <property type="match status" value="1"/>
</dbReference>
<dbReference type="Proteomes" id="UP001189429">
    <property type="component" value="Unassembled WGS sequence"/>
</dbReference>
<feature type="region of interest" description="Disordered" evidence="7">
    <location>
        <begin position="332"/>
        <end position="353"/>
    </location>
</feature>